<keyword evidence="4" id="KW-1185">Reference proteome</keyword>
<keyword evidence="2" id="KW-0472">Membrane</keyword>
<dbReference type="InParanoid" id="A0A3N4LUY7"/>
<feature type="transmembrane region" description="Helical" evidence="2">
    <location>
        <begin position="407"/>
        <end position="428"/>
    </location>
</feature>
<gene>
    <name evidence="3" type="ORF">L211DRAFT_119480</name>
</gene>
<feature type="compositionally biased region" description="Basic and acidic residues" evidence="1">
    <location>
        <begin position="1"/>
        <end position="11"/>
    </location>
</feature>
<protein>
    <recommendedName>
        <fullName evidence="5">Serine-rich protein</fullName>
    </recommendedName>
</protein>
<reference evidence="3 4" key="1">
    <citation type="journal article" date="2018" name="Nat. Ecol. Evol.">
        <title>Pezizomycetes genomes reveal the molecular basis of ectomycorrhizal truffle lifestyle.</title>
        <authorList>
            <person name="Murat C."/>
            <person name="Payen T."/>
            <person name="Noel B."/>
            <person name="Kuo A."/>
            <person name="Morin E."/>
            <person name="Chen J."/>
            <person name="Kohler A."/>
            <person name="Krizsan K."/>
            <person name="Balestrini R."/>
            <person name="Da Silva C."/>
            <person name="Montanini B."/>
            <person name="Hainaut M."/>
            <person name="Levati E."/>
            <person name="Barry K.W."/>
            <person name="Belfiori B."/>
            <person name="Cichocki N."/>
            <person name="Clum A."/>
            <person name="Dockter R.B."/>
            <person name="Fauchery L."/>
            <person name="Guy J."/>
            <person name="Iotti M."/>
            <person name="Le Tacon F."/>
            <person name="Lindquist E.A."/>
            <person name="Lipzen A."/>
            <person name="Malagnac F."/>
            <person name="Mello A."/>
            <person name="Molinier V."/>
            <person name="Miyauchi S."/>
            <person name="Poulain J."/>
            <person name="Riccioni C."/>
            <person name="Rubini A."/>
            <person name="Sitrit Y."/>
            <person name="Splivallo R."/>
            <person name="Traeger S."/>
            <person name="Wang M."/>
            <person name="Zifcakova L."/>
            <person name="Wipf D."/>
            <person name="Zambonelli A."/>
            <person name="Paolocci F."/>
            <person name="Nowrousian M."/>
            <person name="Ottonello S."/>
            <person name="Baldrian P."/>
            <person name="Spatafora J.W."/>
            <person name="Henrissat B."/>
            <person name="Nagy L.G."/>
            <person name="Aury J.M."/>
            <person name="Wincker P."/>
            <person name="Grigoriev I.V."/>
            <person name="Bonfante P."/>
            <person name="Martin F.M."/>
        </authorList>
    </citation>
    <scope>NUCLEOTIDE SEQUENCE [LARGE SCALE GENOMIC DNA]</scope>
    <source>
        <strain evidence="3 4">ATCC MYA-4762</strain>
    </source>
</reference>
<sequence length="502" mass="55418">MSERVSTKDDNDPFDVSKPPAIAPSRDITPSGPPTKPWSSSKPTTPTSIANSSLSFDSLPPVPPLHISKIPPLAIKKEPSRGSVSTATPPGTTRLAGLEQFYYGSQRSSRPSIYVDTVARKESSSSLRNQSRTPVALLTGGPRPLPEEPTPSSSSVSASHTGQPSQASHSRQTSFPRRGSFGYQPGLGRALPKPILKRTNYVPPGTAQGDVYIPPQTAEEYHERRNSWVEKTLEQRYNYSRMNGRSLRIVRTSEEEEARDELTEIIPQPSTRPVMTDSPPPSRLPDSAISKPEVRKKRSLQSILSRRDSVSEIPSGIPSWARYFYSKDEVPLPEEEDKPAPGFGPGRPDGRLHSLRRMASARLLPSKNGPEPIPNDPEDGVSRWSYPHLERSKYPLSPVEHLENRQLMLFCLGFILPFCWIIGALLPLPGPRPMWKAPIVSGDGNRDGYRVDVEAALNCTFEQERIFLSHEYWRKVNRGMSAVGVVLTGAIIALTVVAVKMG</sequence>
<feature type="compositionally biased region" description="Polar residues" evidence="1">
    <location>
        <begin position="124"/>
        <end position="133"/>
    </location>
</feature>
<evidence type="ECO:0008006" key="5">
    <source>
        <dbReference type="Google" id="ProtNLM"/>
    </source>
</evidence>
<organism evidence="3 4">
    <name type="scientific">Terfezia boudieri ATCC MYA-4762</name>
    <dbReference type="NCBI Taxonomy" id="1051890"/>
    <lineage>
        <taxon>Eukaryota</taxon>
        <taxon>Fungi</taxon>
        <taxon>Dikarya</taxon>
        <taxon>Ascomycota</taxon>
        <taxon>Pezizomycotina</taxon>
        <taxon>Pezizomycetes</taxon>
        <taxon>Pezizales</taxon>
        <taxon>Pezizaceae</taxon>
        <taxon>Terfezia</taxon>
    </lineage>
</organism>
<keyword evidence="2" id="KW-1133">Transmembrane helix</keyword>
<feature type="compositionally biased region" description="Low complexity" evidence="1">
    <location>
        <begin position="37"/>
        <end position="48"/>
    </location>
</feature>
<dbReference type="STRING" id="1051890.A0A3N4LUY7"/>
<feature type="region of interest" description="Disordered" evidence="1">
    <location>
        <begin position="331"/>
        <end position="384"/>
    </location>
</feature>
<name>A0A3N4LUY7_9PEZI</name>
<feature type="compositionally biased region" description="Polar residues" evidence="1">
    <location>
        <begin position="158"/>
        <end position="175"/>
    </location>
</feature>
<evidence type="ECO:0000313" key="3">
    <source>
        <dbReference type="EMBL" id="RPB25379.1"/>
    </source>
</evidence>
<feature type="transmembrane region" description="Helical" evidence="2">
    <location>
        <begin position="479"/>
        <end position="499"/>
    </location>
</feature>
<feature type="compositionally biased region" description="Polar residues" evidence="1">
    <location>
        <begin position="82"/>
        <end position="91"/>
    </location>
</feature>
<evidence type="ECO:0000313" key="4">
    <source>
        <dbReference type="Proteomes" id="UP000267821"/>
    </source>
</evidence>
<evidence type="ECO:0000256" key="2">
    <source>
        <dbReference type="SAM" id="Phobius"/>
    </source>
</evidence>
<dbReference type="EMBL" id="ML121538">
    <property type="protein sequence ID" value="RPB25379.1"/>
    <property type="molecule type" value="Genomic_DNA"/>
</dbReference>
<dbReference type="OrthoDB" id="4153178at2759"/>
<evidence type="ECO:0000256" key="1">
    <source>
        <dbReference type="SAM" id="MobiDB-lite"/>
    </source>
</evidence>
<feature type="region of interest" description="Disordered" evidence="1">
    <location>
        <begin position="1"/>
        <end position="212"/>
    </location>
</feature>
<proteinExistence type="predicted"/>
<accession>A0A3N4LUY7</accession>
<dbReference type="AlphaFoldDB" id="A0A3N4LUY7"/>
<feature type="region of interest" description="Disordered" evidence="1">
    <location>
        <begin position="269"/>
        <end position="308"/>
    </location>
</feature>
<dbReference type="Proteomes" id="UP000267821">
    <property type="component" value="Unassembled WGS sequence"/>
</dbReference>
<keyword evidence="2" id="KW-0812">Transmembrane</keyword>